<evidence type="ECO:0000313" key="1">
    <source>
        <dbReference type="EMBL" id="QTA81775.1"/>
    </source>
</evidence>
<gene>
    <name evidence="1" type="ORF">dnl_41240</name>
</gene>
<organism evidence="1 2">
    <name type="scientific">Desulfonema limicola</name>
    <dbReference type="NCBI Taxonomy" id="45656"/>
    <lineage>
        <taxon>Bacteria</taxon>
        <taxon>Pseudomonadati</taxon>
        <taxon>Thermodesulfobacteriota</taxon>
        <taxon>Desulfobacteria</taxon>
        <taxon>Desulfobacterales</taxon>
        <taxon>Desulfococcaceae</taxon>
        <taxon>Desulfonema</taxon>
    </lineage>
</organism>
<dbReference type="Proteomes" id="UP000663720">
    <property type="component" value="Chromosome"/>
</dbReference>
<dbReference type="EMBL" id="CP061799">
    <property type="protein sequence ID" value="QTA81775.1"/>
    <property type="molecule type" value="Genomic_DNA"/>
</dbReference>
<protein>
    <submittedName>
        <fullName evidence="1">Uncharacterized protein</fullName>
    </submittedName>
</protein>
<proteinExistence type="predicted"/>
<evidence type="ECO:0000313" key="2">
    <source>
        <dbReference type="Proteomes" id="UP000663720"/>
    </source>
</evidence>
<dbReference type="AlphaFoldDB" id="A0A975BAL2"/>
<keyword evidence="2" id="KW-1185">Reference proteome</keyword>
<name>A0A975BAL2_9BACT</name>
<accession>A0A975BAL2</accession>
<sequence>MAIVLILIIGVLTPFTSGAYSESKINFNWADGYGFNPLHFRGIL</sequence>
<dbReference type="KEGG" id="dli:dnl_41240"/>
<reference evidence="1" key="1">
    <citation type="journal article" date="2021" name="Microb. Physiol.">
        <title>Proteogenomic Insights into the Physiology of Marine, Sulfate-Reducing, Filamentous Desulfonema limicola and Desulfonema magnum.</title>
        <authorList>
            <person name="Schnaars V."/>
            <person name="Wohlbrand L."/>
            <person name="Scheve S."/>
            <person name="Hinrichs C."/>
            <person name="Reinhardt R."/>
            <person name="Rabus R."/>
        </authorList>
    </citation>
    <scope>NUCLEOTIDE SEQUENCE</scope>
    <source>
        <strain evidence="1">5ac10</strain>
    </source>
</reference>